<gene>
    <name evidence="6" type="ORF">DXD79_28120</name>
</gene>
<evidence type="ECO:0000256" key="3">
    <source>
        <dbReference type="ARBA" id="ARBA00046336"/>
    </source>
</evidence>
<feature type="domain" description="C-glycoside deglycosidase beta subunit" evidence="5">
    <location>
        <begin position="12"/>
        <end position="119"/>
    </location>
</feature>
<dbReference type="Pfam" id="PF19906">
    <property type="entry name" value="CGDB"/>
    <property type="match status" value="1"/>
</dbReference>
<organism evidence="6 7">
    <name type="scientific">Hungatella hathewayi</name>
    <dbReference type="NCBI Taxonomy" id="154046"/>
    <lineage>
        <taxon>Bacteria</taxon>
        <taxon>Bacillati</taxon>
        <taxon>Bacillota</taxon>
        <taxon>Clostridia</taxon>
        <taxon>Lachnospirales</taxon>
        <taxon>Lachnospiraceae</taxon>
        <taxon>Hungatella</taxon>
    </lineage>
</organism>
<evidence type="ECO:0000259" key="5">
    <source>
        <dbReference type="Pfam" id="PF19906"/>
    </source>
</evidence>
<dbReference type="AlphaFoldDB" id="A0A374NZ38"/>
<dbReference type="GO" id="GO:0016829">
    <property type="term" value="F:lyase activity"/>
    <property type="evidence" value="ECO:0007669"/>
    <property type="project" value="UniProtKB-KW"/>
</dbReference>
<proteinExistence type="inferred from homology"/>
<dbReference type="EMBL" id="QSON01000020">
    <property type="protein sequence ID" value="RGI97295.1"/>
    <property type="molecule type" value="Genomic_DNA"/>
</dbReference>
<protein>
    <recommendedName>
        <fullName evidence="4">C-deglycosylation enzyme beta subunit</fullName>
    </recommendedName>
</protein>
<dbReference type="RefSeq" id="WP_117633133.1">
    <property type="nucleotide sequence ID" value="NZ_QSON01000020.1"/>
</dbReference>
<evidence type="ECO:0000313" key="6">
    <source>
        <dbReference type="EMBL" id="RGI97295.1"/>
    </source>
</evidence>
<reference evidence="6 7" key="1">
    <citation type="submission" date="2018-08" db="EMBL/GenBank/DDBJ databases">
        <title>A genome reference for cultivated species of the human gut microbiota.</title>
        <authorList>
            <person name="Zou Y."/>
            <person name="Xue W."/>
            <person name="Luo G."/>
        </authorList>
    </citation>
    <scope>NUCLEOTIDE SEQUENCE [LARGE SCALE GENOMIC DNA]</scope>
    <source>
        <strain evidence="6 7">TM09-12</strain>
    </source>
</reference>
<accession>A0A374NZ38</accession>
<evidence type="ECO:0000256" key="1">
    <source>
        <dbReference type="ARBA" id="ARBA00023239"/>
    </source>
</evidence>
<keyword evidence="2" id="KW-0119">Carbohydrate metabolism</keyword>
<comment type="caution">
    <text evidence="6">The sequence shown here is derived from an EMBL/GenBank/DDBJ whole genome shotgun (WGS) entry which is preliminary data.</text>
</comment>
<evidence type="ECO:0000313" key="7">
    <source>
        <dbReference type="Proteomes" id="UP000263014"/>
    </source>
</evidence>
<comment type="similarity">
    <text evidence="3">Belongs to the C-glycoside deglycosidase beta subunit family.</text>
</comment>
<sequence length="152" mass="17008">MAFAMRVNFVDVVCGNSLKNDRVNGKKSGFSFDIRLSYYRGHFLSDIDEFGVKVDGAAYRQEDVYFCIIGKELNSLELGEAYTEFWNILEPAHIKVILPGGLSAGPHKVEVKLMLRVPYLPLPGADHDHAYMPLNSCGEKVLEIREGENING</sequence>
<dbReference type="InterPro" id="IPR045959">
    <property type="entry name" value="CGDB"/>
</dbReference>
<name>A0A374NZ38_9FIRM</name>
<keyword evidence="1" id="KW-0456">Lyase</keyword>
<evidence type="ECO:0000256" key="4">
    <source>
        <dbReference type="ARBA" id="ARBA00047208"/>
    </source>
</evidence>
<dbReference type="Proteomes" id="UP000263014">
    <property type="component" value="Unassembled WGS sequence"/>
</dbReference>
<evidence type="ECO:0000256" key="2">
    <source>
        <dbReference type="ARBA" id="ARBA00023277"/>
    </source>
</evidence>